<proteinExistence type="predicted"/>
<dbReference type="SUPFAM" id="SSF48371">
    <property type="entry name" value="ARM repeat"/>
    <property type="match status" value="1"/>
</dbReference>
<organism evidence="1 2">
    <name type="scientific">Nocardioides ginsengisoli</name>
    <dbReference type="NCBI Taxonomy" id="363868"/>
    <lineage>
        <taxon>Bacteria</taxon>
        <taxon>Bacillati</taxon>
        <taxon>Actinomycetota</taxon>
        <taxon>Actinomycetes</taxon>
        <taxon>Propionibacteriales</taxon>
        <taxon>Nocardioidaceae</taxon>
        <taxon>Nocardioides</taxon>
    </lineage>
</organism>
<dbReference type="RefSeq" id="WP_379228232.1">
    <property type="nucleotide sequence ID" value="NZ_JBHTLX010000006.1"/>
</dbReference>
<dbReference type="InterPro" id="IPR011989">
    <property type="entry name" value="ARM-like"/>
</dbReference>
<comment type="caution">
    <text evidence="1">The sequence shown here is derived from an EMBL/GenBank/DDBJ whole genome shotgun (WGS) entry which is preliminary data.</text>
</comment>
<reference evidence="2" key="1">
    <citation type="journal article" date="2019" name="Int. J. Syst. Evol. Microbiol.">
        <title>The Global Catalogue of Microorganisms (GCM) 10K type strain sequencing project: providing services to taxonomists for standard genome sequencing and annotation.</title>
        <authorList>
            <consortium name="The Broad Institute Genomics Platform"/>
            <consortium name="The Broad Institute Genome Sequencing Center for Infectious Disease"/>
            <person name="Wu L."/>
            <person name="Ma J."/>
        </authorList>
    </citation>
    <scope>NUCLEOTIDE SEQUENCE [LARGE SCALE GENOMIC DNA]</scope>
    <source>
        <strain evidence="2">CCUG 52478</strain>
    </source>
</reference>
<evidence type="ECO:0000313" key="2">
    <source>
        <dbReference type="Proteomes" id="UP001597229"/>
    </source>
</evidence>
<evidence type="ECO:0000313" key="1">
    <source>
        <dbReference type="EMBL" id="MFD1247158.1"/>
    </source>
</evidence>
<gene>
    <name evidence="1" type="ORF">ACFQ3F_05105</name>
</gene>
<keyword evidence="2" id="KW-1185">Reference proteome</keyword>
<dbReference type="Proteomes" id="UP001597229">
    <property type="component" value="Unassembled WGS sequence"/>
</dbReference>
<name>A0ABW3VVR0_9ACTN</name>
<dbReference type="InterPro" id="IPR016024">
    <property type="entry name" value="ARM-type_fold"/>
</dbReference>
<dbReference type="Gene3D" id="1.25.10.10">
    <property type="entry name" value="Leucine-rich Repeat Variant"/>
    <property type="match status" value="1"/>
</dbReference>
<sequence length="211" mass="23398">MDGSGAATPFSGLTVDADPRVRDAACFALGEQWREIDTPELREALAARLDDIDRDTRSEALLGLAYRRDPRALPRVRAALSRPSGDLWRLELVAAAALGDPQLHELVLEHRDGWDEEDDRTAEVACRLTDPAGPGGDVIDGVARLYRRRAHGRPDGDAFARWRLMDEMLDIAPHRAPEFLGLVLERLADDEAAERELRERSALAQLAANFD</sequence>
<dbReference type="EMBL" id="JBHTLX010000006">
    <property type="protein sequence ID" value="MFD1247158.1"/>
    <property type="molecule type" value="Genomic_DNA"/>
</dbReference>
<accession>A0ABW3VVR0</accession>
<dbReference type="Pfam" id="PF13646">
    <property type="entry name" value="HEAT_2"/>
    <property type="match status" value="1"/>
</dbReference>
<protein>
    <submittedName>
        <fullName evidence="1">HEAT repeat domain-containing protein</fullName>
    </submittedName>
</protein>